<gene>
    <name evidence="1" type="ORF">BVC80_9075g73</name>
</gene>
<accession>A0A200PUE6</accession>
<comment type="caution">
    <text evidence="1">The sequence shown here is derived from an EMBL/GenBank/DDBJ whole genome shotgun (WGS) entry which is preliminary data.</text>
</comment>
<dbReference type="OrthoDB" id="10249888at2759"/>
<evidence type="ECO:0000313" key="2">
    <source>
        <dbReference type="Proteomes" id="UP000195402"/>
    </source>
</evidence>
<dbReference type="AlphaFoldDB" id="A0A200PUE6"/>
<organism evidence="1 2">
    <name type="scientific">Macleaya cordata</name>
    <name type="common">Five-seeded plume-poppy</name>
    <name type="synonym">Bocconia cordata</name>
    <dbReference type="NCBI Taxonomy" id="56857"/>
    <lineage>
        <taxon>Eukaryota</taxon>
        <taxon>Viridiplantae</taxon>
        <taxon>Streptophyta</taxon>
        <taxon>Embryophyta</taxon>
        <taxon>Tracheophyta</taxon>
        <taxon>Spermatophyta</taxon>
        <taxon>Magnoliopsida</taxon>
        <taxon>Ranunculales</taxon>
        <taxon>Papaveraceae</taxon>
        <taxon>Papaveroideae</taxon>
        <taxon>Macleaya</taxon>
    </lineage>
</organism>
<name>A0A200PUE6_MACCD</name>
<reference evidence="1 2" key="1">
    <citation type="journal article" date="2017" name="Mol. Plant">
        <title>The Genome of Medicinal Plant Macleaya cordata Provides New Insights into Benzylisoquinoline Alkaloids Metabolism.</title>
        <authorList>
            <person name="Liu X."/>
            <person name="Liu Y."/>
            <person name="Huang P."/>
            <person name="Ma Y."/>
            <person name="Qing Z."/>
            <person name="Tang Q."/>
            <person name="Cao H."/>
            <person name="Cheng P."/>
            <person name="Zheng Y."/>
            <person name="Yuan Z."/>
            <person name="Zhou Y."/>
            <person name="Liu J."/>
            <person name="Tang Z."/>
            <person name="Zhuo Y."/>
            <person name="Zhang Y."/>
            <person name="Yu L."/>
            <person name="Huang J."/>
            <person name="Yang P."/>
            <person name="Peng Q."/>
            <person name="Zhang J."/>
            <person name="Jiang W."/>
            <person name="Zhang Z."/>
            <person name="Lin K."/>
            <person name="Ro D.K."/>
            <person name="Chen X."/>
            <person name="Xiong X."/>
            <person name="Shang Y."/>
            <person name="Huang S."/>
            <person name="Zeng J."/>
        </authorList>
    </citation>
    <scope>NUCLEOTIDE SEQUENCE [LARGE SCALE GENOMIC DNA]</scope>
    <source>
        <strain evidence="2">cv. BLH2017</strain>
        <tissue evidence="1">Root</tissue>
    </source>
</reference>
<dbReference type="Proteomes" id="UP000195402">
    <property type="component" value="Unassembled WGS sequence"/>
</dbReference>
<protein>
    <submittedName>
        <fullName evidence="1">Uncharacterized protein</fullName>
    </submittedName>
</protein>
<dbReference type="InParanoid" id="A0A200PUE6"/>
<proteinExistence type="predicted"/>
<sequence length="148" mass="16728">MLTRDFDEGLLQRILDVSYEDDMGDIPSPPDVSNELFDFRDLIKGRFDGMADVEVERRLKVNLIDAIPAFSMVNNLDPRLSTLQHLVASSSSTRAQPTLQGSIMPFHDKQFPQPQAPPSFNPLGHVGHQKLACKVLLLEKRVRYLNLN</sequence>
<dbReference type="EMBL" id="MVGT01004037">
    <property type="protein sequence ID" value="OVA01827.1"/>
    <property type="molecule type" value="Genomic_DNA"/>
</dbReference>
<keyword evidence="2" id="KW-1185">Reference proteome</keyword>
<evidence type="ECO:0000313" key="1">
    <source>
        <dbReference type="EMBL" id="OVA01827.1"/>
    </source>
</evidence>
<dbReference type="STRING" id="56857.A0A200PUE6"/>